<evidence type="ECO:0000313" key="2">
    <source>
        <dbReference type="Proteomes" id="UP000002168"/>
    </source>
</evidence>
<gene>
    <name evidence="1" type="ordered locus">Swoo_2671</name>
</gene>
<sequence length="137" mass="15165" precursor="true">MHSNMTLVILLVVFLCQVLTLGEAFSVQYPHSYHPIGPAVSHHHLHGSSATQGHHHGPSLSEYTESVILFDGEVESAVGDHEHANHSHMPSHPPVESQLTCCFFLYGTLSHDDLTYLNIGYAPPLPPPFYSSFYSLF</sequence>
<dbReference type="KEGG" id="swd:Swoo_2671"/>
<proteinExistence type="predicted"/>
<accession>B1KI96</accession>
<dbReference type="eggNOG" id="ENOG502ZUB0">
    <property type="taxonomic scope" value="Bacteria"/>
</dbReference>
<reference evidence="1 2" key="1">
    <citation type="submission" date="2008-02" db="EMBL/GenBank/DDBJ databases">
        <title>Complete sequence of Shewanella woodyi ATCC 51908.</title>
        <authorList>
            <consortium name="US DOE Joint Genome Institute"/>
            <person name="Copeland A."/>
            <person name="Lucas S."/>
            <person name="Lapidus A."/>
            <person name="Glavina del Rio T."/>
            <person name="Dalin E."/>
            <person name="Tice H."/>
            <person name="Bruce D."/>
            <person name="Goodwin L."/>
            <person name="Pitluck S."/>
            <person name="Sims D."/>
            <person name="Brettin T."/>
            <person name="Detter J.C."/>
            <person name="Han C."/>
            <person name="Kuske C.R."/>
            <person name="Schmutz J."/>
            <person name="Larimer F."/>
            <person name="Land M."/>
            <person name="Hauser L."/>
            <person name="Kyrpides N."/>
            <person name="Lykidis A."/>
            <person name="Zhao J.-S."/>
            <person name="Richardson P."/>
        </authorList>
    </citation>
    <scope>NUCLEOTIDE SEQUENCE [LARGE SCALE GENOMIC DNA]</scope>
    <source>
        <strain evidence="2">ATCC 51908 / MS32</strain>
    </source>
</reference>
<evidence type="ECO:0000313" key="1">
    <source>
        <dbReference type="EMBL" id="ACA86947.1"/>
    </source>
</evidence>
<dbReference type="STRING" id="392500.Swoo_2671"/>
<dbReference type="Proteomes" id="UP000002168">
    <property type="component" value="Chromosome"/>
</dbReference>
<organism evidence="1 2">
    <name type="scientific">Shewanella woodyi (strain ATCC 51908 / MS32)</name>
    <dbReference type="NCBI Taxonomy" id="392500"/>
    <lineage>
        <taxon>Bacteria</taxon>
        <taxon>Pseudomonadati</taxon>
        <taxon>Pseudomonadota</taxon>
        <taxon>Gammaproteobacteria</taxon>
        <taxon>Alteromonadales</taxon>
        <taxon>Shewanellaceae</taxon>
        <taxon>Shewanella</taxon>
    </lineage>
</organism>
<dbReference type="EMBL" id="CP000961">
    <property type="protein sequence ID" value="ACA86947.1"/>
    <property type="molecule type" value="Genomic_DNA"/>
</dbReference>
<dbReference type="RefSeq" id="WP_012325287.1">
    <property type="nucleotide sequence ID" value="NC_010506.1"/>
</dbReference>
<keyword evidence="2" id="KW-1185">Reference proteome</keyword>
<name>B1KI96_SHEWM</name>
<dbReference type="HOGENOM" id="CLU_129314_0_0_6"/>
<protein>
    <submittedName>
        <fullName evidence="1">Uncharacterized protein</fullName>
    </submittedName>
</protein>
<dbReference type="AlphaFoldDB" id="B1KI96"/>